<evidence type="ECO:0000313" key="3">
    <source>
        <dbReference type="Proteomes" id="UP000605784"/>
    </source>
</evidence>
<dbReference type="EMBL" id="BMOU01000002">
    <property type="protein sequence ID" value="GGN92602.1"/>
    <property type="molecule type" value="Genomic_DNA"/>
</dbReference>
<dbReference type="InterPro" id="IPR055713">
    <property type="entry name" value="DUF7289"/>
</dbReference>
<proteinExistence type="predicted"/>
<gene>
    <name evidence="2" type="ORF">GCM10009030_17010</name>
</gene>
<dbReference type="RefSeq" id="WP_188996425.1">
    <property type="nucleotide sequence ID" value="NZ_BMOU01000002.1"/>
</dbReference>
<sequence>MTDRAQSTTVGFVVIFGTVLVMVGLVSVSGFAALEDVRDEERVTNGVRSFEVLATNVDDVAIEGVPSRTTTVKLDGVSLSVGPSVTFEVRVPADGFRKTVETRPLVLDAKSGTRVVYANGAVLREDRAGQVMARPPRPLVTADYARLHLVRTRPVAATSVGGQTTASVRTTANGTTVASTGTAGETVYLNVTSPRHEAWGRSLDSHPQMSCAPVGGETVSCVLTTDETTVSVTDVDVRLGD</sequence>
<reference evidence="2" key="2">
    <citation type="submission" date="2020-09" db="EMBL/GenBank/DDBJ databases">
        <authorList>
            <person name="Sun Q."/>
            <person name="Ohkuma M."/>
        </authorList>
    </citation>
    <scope>NUCLEOTIDE SEQUENCE</scope>
    <source>
        <strain evidence="2">JCM 17820</strain>
    </source>
</reference>
<dbReference type="Proteomes" id="UP000605784">
    <property type="component" value="Unassembled WGS sequence"/>
</dbReference>
<organism evidence="2 3">
    <name type="scientific">Haloarcula pellucida</name>
    <dbReference type="NCBI Taxonomy" id="1427151"/>
    <lineage>
        <taxon>Archaea</taxon>
        <taxon>Methanobacteriati</taxon>
        <taxon>Methanobacteriota</taxon>
        <taxon>Stenosarchaea group</taxon>
        <taxon>Halobacteria</taxon>
        <taxon>Halobacteriales</taxon>
        <taxon>Haloarculaceae</taxon>
        <taxon>Haloarcula</taxon>
    </lineage>
</organism>
<dbReference type="Pfam" id="PF23960">
    <property type="entry name" value="DUF7289"/>
    <property type="match status" value="1"/>
</dbReference>
<keyword evidence="1" id="KW-0812">Transmembrane</keyword>
<keyword evidence="3" id="KW-1185">Reference proteome</keyword>
<keyword evidence="1" id="KW-1133">Transmembrane helix</keyword>
<protein>
    <recommendedName>
        <fullName evidence="4">Flagellin-like protein</fullName>
    </recommendedName>
</protein>
<dbReference type="AlphaFoldDB" id="A0A830GKJ7"/>
<evidence type="ECO:0000313" key="2">
    <source>
        <dbReference type="EMBL" id="GGN92602.1"/>
    </source>
</evidence>
<accession>A0A830GKJ7</accession>
<name>A0A830GKJ7_9EURY</name>
<feature type="transmembrane region" description="Helical" evidence="1">
    <location>
        <begin position="12"/>
        <end position="34"/>
    </location>
</feature>
<evidence type="ECO:0000256" key="1">
    <source>
        <dbReference type="SAM" id="Phobius"/>
    </source>
</evidence>
<evidence type="ECO:0008006" key="4">
    <source>
        <dbReference type="Google" id="ProtNLM"/>
    </source>
</evidence>
<reference evidence="2" key="1">
    <citation type="journal article" date="2014" name="Int. J. Syst. Evol. Microbiol.">
        <title>Complete genome sequence of Corynebacterium casei LMG S-19264T (=DSM 44701T), isolated from a smear-ripened cheese.</title>
        <authorList>
            <consortium name="US DOE Joint Genome Institute (JGI-PGF)"/>
            <person name="Walter F."/>
            <person name="Albersmeier A."/>
            <person name="Kalinowski J."/>
            <person name="Ruckert C."/>
        </authorList>
    </citation>
    <scope>NUCLEOTIDE SEQUENCE</scope>
    <source>
        <strain evidence="2">JCM 17820</strain>
    </source>
</reference>
<comment type="caution">
    <text evidence="2">The sequence shown here is derived from an EMBL/GenBank/DDBJ whole genome shotgun (WGS) entry which is preliminary data.</text>
</comment>
<keyword evidence="1" id="KW-0472">Membrane</keyword>